<sequence length="272" mass="31144">MKNFSILNEFTNNVSSQWFKNFFTTKMDELKVGFFDVGTDEDADFTPNLATLNKIFTNLKKDVKIIETLEEVNSFIDKMILKTADGKEDVRGNTLQNELIEAFKTNASDINEKVTEVIVKMQLGSISKSTQKALKVIEVLKNKLGKDTIFEEIEREDIEYILDSELKTSIDKLLHWSTIHPTHAENYKEELDILQNHNNEIKDRNEAATIIAHYFGTIIGNEIDQFDIEELNTGVIDKRSKVVIFNQGISICDEICAKIDLIVDVYSTLDQH</sequence>
<evidence type="ECO:0000313" key="1">
    <source>
        <dbReference type="EMBL" id="AHB36409.1"/>
    </source>
</evidence>
<organism evidence="1 2">
    <name type="scientific">Spiroplasma apis B31</name>
    <dbReference type="NCBI Taxonomy" id="1276258"/>
    <lineage>
        <taxon>Bacteria</taxon>
        <taxon>Bacillati</taxon>
        <taxon>Mycoplasmatota</taxon>
        <taxon>Mollicutes</taxon>
        <taxon>Entomoplasmatales</taxon>
        <taxon>Spiroplasmataceae</taxon>
        <taxon>Spiroplasma</taxon>
    </lineage>
</organism>
<dbReference type="HOGENOM" id="CLU_1015294_0_0_14"/>
<dbReference type="AlphaFoldDB" id="V5RIM0"/>
<dbReference type="Proteomes" id="UP000018550">
    <property type="component" value="Chromosome"/>
</dbReference>
<dbReference type="OrthoDB" id="388956at2"/>
<dbReference type="RefSeq" id="WP_023789465.1">
    <property type="nucleotide sequence ID" value="NC_022998.1"/>
</dbReference>
<protein>
    <submittedName>
        <fullName evidence="1">Uncharacterized protein</fullName>
    </submittedName>
</protein>
<dbReference type="KEGG" id="sapi:SAPIS_v1c05640"/>
<proteinExistence type="predicted"/>
<dbReference type="EMBL" id="CP006682">
    <property type="protein sequence ID" value="AHB36409.1"/>
    <property type="molecule type" value="Genomic_DNA"/>
</dbReference>
<reference evidence="1 2" key="1">
    <citation type="journal article" date="2014" name="Genome Announc.">
        <title>Complete Genome Sequence of Spiroplasma apis B31T (ATCC 33834), a Bacterium Associated with May Disease of Honeybees (Apis mellifera).</title>
        <authorList>
            <person name="Ku C."/>
            <person name="Lo W.S."/>
            <person name="Chen L.L."/>
            <person name="Kuo C.H."/>
        </authorList>
    </citation>
    <scope>NUCLEOTIDE SEQUENCE [LARGE SCALE GENOMIC DNA]</scope>
    <source>
        <strain evidence="1">B31</strain>
    </source>
</reference>
<dbReference type="PATRIC" id="fig|1276258.3.peg.572"/>
<accession>V5RIM0</accession>
<dbReference type="STRING" id="1276258.SAPIS_v1c05640"/>
<gene>
    <name evidence="1" type="ORF">SAPIS_v1c05640</name>
</gene>
<evidence type="ECO:0000313" key="2">
    <source>
        <dbReference type="Proteomes" id="UP000018550"/>
    </source>
</evidence>
<keyword evidence="2" id="KW-1185">Reference proteome</keyword>
<name>V5RIM0_SPIAP</name>